<name>A0ABY1QZD4_9FLAO</name>
<comment type="caution">
    <text evidence="1">The sequence shown here is derived from an EMBL/GenBank/DDBJ whole genome shotgun (WGS) entry which is preliminary data.</text>
</comment>
<dbReference type="EMBL" id="FXUO01000002">
    <property type="protein sequence ID" value="SMP90452.1"/>
    <property type="molecule type" value="Genomic_DNA"/>
</dbReference>
<dbReference type="RefSeq" id="WP_283415818.1">
    <property type="nucleotide sequence ID" value="NZ_FXUO01000002.1"/>
</dbReference>
<organism evidence="1 2">
    <name type="scientific">Epilithonimonas pallida</name>
    <dbReference type="NCBI Taxonomy" id="373671"/>
    <lineage>
        <taxon>Bacteria</taxon>
        <taxon>Pseudomonadati</taxon>
        <taxon>Bacteroidota</taxon>
        <taxon>Flavobacteriia</taxon>
        <taxon>Flavobacteriales</taxon>
        <taxon>Weeksellaceae</taxon>
        <taxon>Chryseobacterium group</taxon>
        <taxon>Epilithonimonas</taxon>
    </lineage>
</organism>
<accession>A0ABY1QZD4</accession>
<proteinExistence type="predicted"/>
<dbReference type="Proteomes" id="UP001158050">
    <property type="component" value="Unassembled WGS sequence"/>
</dbReference>
<sequence length="1056" mass="121986">MRKIITLSIFMYVHSFHAQQDPSVQNPIGISNTASPNVAGFMRFQESPMNYYNGRSVFSIPIYEINVGGIKYPISLNYAQGGIQVNSMASDVGLGWSLSSCFINRTIIGDPDLETVIDTNPDQQKTKYGYFKYLNTGVSTNHPNIDFFPDIFKFVSPTTNSIFYFKNKYEVIDLNQKESHIGWNTSIKSYNYLKNDDDSWINNNIDIEDYEKFNLITKDGLQYFFEDKDITHSFSTDGNYDPHPKQFGSINGTYPRVSSWNVTKILNLNNNEEINFIYEDYSTENSNYINEILNNHSYYNYESFIPKQSTDLYGWPIYFQQVLGGNDFLKFYNRLLNVKRIKKITFRGGSVDFIYDLNRDDIVNGKALTGIIIKDSKENIIKEYEFKYDYFISDPERRSIQNFFEKRLKLISFKEKGHNQYQFEYYENNKLPPIGTNNSQDFFGYYNFGINDNSKYYYYPNKKEFSILPYNLLNDNNHYALQTGYGKEPNDLSITWSLKKVTLPTGGSNTYVLESNTFNLWGNTLKGGGTRVKQQIIEEKTGGQKRTINYYYNKDANTTSGYLFNVPQAGYPASILFPKTDLNPNLSHYNNPSNNVSLKDYFFIYSNARINYDILNNFFIGYSKVEENEDGKKTIYEYSNEEEPNIQTRSFSPYQSLTYYDKIAIGEFLISNSSYGNDFYIDNSYKRGKLKYTYYYDKNNYLQMKTENIYGGYLGVETENLPNRHYVYGSAIHKSLSDVYFELMQFKKSYNTTYNNLIYTKTTKYLPSGNVEDESYFYYDNSNQNLTALAHKIGNGVTYPNLDVKKYYYPGDIRNNASSFTADMFPAGNLMDFNKNNVPVLTQSYTGEINPANIGYIAPWKMTSQSKIIFSNNSNTNNMIMPTQAMTAIGQDAFYEVGKFDLYDDKGNLLQSTKDGLSTTYIYGYKQLYPIAKIVGATYDQVMSAMGEVPTTNTSYLNLNIVKKSDLDKDQTTENDLITALDSFRKEANLAGYAVTTFTYNPLVGVTSVTPPSGMREVYVYEAVTNKLKEVKRMEKDASGNDVYRTLKEYEYHYKP</sequence>
<gene>
    <name evidence="1" type="ORF">SAMN05421679_102322</name>
</gene>
<evidence type="ECO:0008006" key="3">
    <source>
        <dbReference type="Google" id="ProtNLM"/>
    </source>
</evidence>
<keyword evidence="2" id="KW-1185">Reference proteome</keyword>
<evidence type="ECO:0000313" key="2">
    <source>
        <dbReference type="Proteomes" id="UP001158050"/>
    </source>
</evidence>
<reference evidence="1 2" key="1">
    <citation type="submission" date="2017-05" db="EMBL/GenBank/DDBJ databases">
        <authorList>
            <person name="Varghese N."/>
            <person name="Submissions S."/>
        </authorList>
    </citation>
    <scope>NUCLEOTIDE SEQUENCE [LARGE SCALE GENOMIC DNA]</scope>
    <source>
        <strain evidence="1 2">DSM 18015</strain>
    </source>
</reference>
<protein>
    <recommendedName>
        <fullName evidence="3">YD repeat-containing protein</fullName>
    </recommendedName>
</protein>
<evidence type="ECO:0000313" key="1">
    <source>
        <dbReference type="EMBL" id="SMP90452.1"/>
    </source>
</evidence>